<dbReference type="PANTHER" id="PTHR12110">
    <property type="entry name" value="HYDROXYPYRUVATE ISOMERASE"/>
    <property type="match status" value="1"/>
</dbReference>
<organism evidence="3 4">
    <name type="scientific">Novipirellula artificiosorum</name>
    <dbReference type="NCBI Taxonomy" id="2528016"/>
    <lineage>
        <taxon>Bacteria</taxon>
        <taxon>Pseudomonadati</taxon>
        <taxon>Planctomycetota</taxon>
        <taxon>Planctomycetia</taxon>
        <taxon>Pirellulales</taxon>
        <taxon>Pirellulaceae</taxon>
        <taxon>Novipirellula</taxon>
    </lineage>
</organism>
<dbReference type="GO" id="GO:0050114">
    <property type="term" value="F:myo-inosose-2 dehydratase activity"/>
    <property type="evidence" value="ECO:0007669"/>
    <property type="project" value="UniProtKB-EC"/>
</dbReference>
<feature type="domain" description="Xylose isomerase-like TIM barrel" evidence="2">
    <location>
        <begin position="51"/>
        <end position="266"/>
    </location>
</feature>
<evidence type="ECO:0000313" key="3">
    <source>
        <dbReference type="EMBL" id="TWU39678.1"/>
    </source>
</evidence>
<keyword evidence="3" id="KW-0456">Lyase</keyword>
<proteinExistence type="predicted"/>
<evidence type="ECO:0000259" key="2">
    <source>
        <dbReference type="Pfam" id="PF01261"/>
    </source>
</evidence>
<dbReference type="SUPFAM" id="SSF51658">
    <property type="entry name" value="Xylose isomerase-like"/>
    <property type="match status" value="1"/>
</dbReference>
<comment type="caution">
    <text evidence="3">The sequence shown here is derived from an EMBL/GenBank/DDBJ whole genome shotgun (WGS) entry which is preliminary data.</text>
</comment>
<feature type="chain" id="PRO_5022875264" evidence="1">
    <location>
        <begin position="23"/>
        <end position="282"/>
    </location>
</feature>
<evidence type="ECO:0000313" key="4">
    <source>
        <dbReference type="Proteomes" id="UP000319143"/>
    </source>
</evidence>
<dbReference type="Gene3D" id="3.20.20.150">
    <property type="entry name" value="Divalent-metal-dependent TIM barrel enzymes"/>
    <property type="match status" value="1"/>
</dbReference>
<dbReference type="EC" id="4.2.1.44" evidence="3"/>
<dbReference type="EMBL" id="SJPV01000003">
    <property type="protein sequence ID" value="TWU39678.1"/>
    <property type="molecule type" value="Genomic_DNA"/>
</dbReference>
<dbReference type="Proteomes" id="UP000319143">
    <property type="component" value="Unassembled WGS sequence"/>
</dbReference>
<dbReference type="InterPro" id="IPR050312">
    <property type="entry name" value="IolE/XylAMocC-like"/>
</dbReference>
<dbReference type="AlphaFoldDB" id="A0A5C6DSC5"/>
<evidence type="ECO:0000256" key="1">
    <source>
        <dbReference type="SAM" id="SignalP"/>
    </source>
</evidence>
<dbReference type="InterPro" id="IPR013022">
    <property type="entry name" value="Xyl_isomerase-like_TIM-brl"/>
</dbReference>
<dbReference type="Pfam" id="PF01261">
    <property type="entry name" value="AP_endonuc_2"/>
    <property type="match status" value="1"/>
</dbReference>
<accession>A0A5C6DSC5</accession>
<gene>
    <name evidence="3" type="primary">iolE_5</name>
    <name evidence="3" type="ORF">Poly41_25340</name>
</gene>
<reference evidence="3 4" key="1">
    <citation type="submission" date="2019-02" db="EMBL/GenBank/DDBJ databases">
        <title>Deep-cultivation of Planctomycetes and their phenomic and genomic characterization uncovers novel biology.</title>
        <authorList>
            <person name="Wiegand S."/>
            <person name="Jogler M."/>
            <person name="Boedeker C."/>
            <person name="Pinto D."/>
            <person name="Vollmers J."/>
            <person name="Rivas-Marin E."/>
            <person name="Kohn T."/>
            <person name="Peeters S.H."/>
            <person name="Heuer A."/>
            <person name="Rast P."/>
            <person name="Oberbeckmann S."/>
            <person name="Bunk B."/>
            <person name="Jeske O."/>
            <person name="Meyerdierks A."/>
            <person name="Storesund J.E."/>
            <person name="Kallscheuer N."/>
            <person name="Luecker S."/>
            <person name="Lage O.M."/>
            <person name="Pohl T."/>
            <person name="Merkel B.J."/>
            <person name="Hornburger P."/>
            <person name="Mueller R.-W."/>
            <person name="Bruemmer F."/>
            <person name="Labrenz M."/>
            <person name="Spormann A.M."/>
            <person name="Op Den Camp H."/>
            <person name="Overmann J."/>
            <person name="Amann R."/>
            <person name="Jetten M.S.M."/>
            <person name="Mascher T."/>
            <person name="Medema M.H."/>
            <person name="Devos D.P."/>
            <person name="Kaster A.-K."/>
            <person name="Ovreas L."/>
            <person name="Rohde M."/>
            <person name="Galperin M.Y."/>
            <person name="Jogler C."/>
        </authorList>
    </citation>
    <scope>NUCLEOTIDE SEQUENCE [LARGE SCALE GENOMIC DNA]</scope>
    <source>
        <strain evidence="3 4">Poly41</strain>
    </source>
</reference>
<name>A0A5C6DSC5_9BACT</name>
<dbReference type="InterPro" id="IPR036237">
    <property type="entry name" value="Xyl_isomerase-like_sf"/>
</dbReference>
<keyword evidence="4" id="KW-1185">Reference proteome</keyword>
<sequence length="282" mass="31323" precursor="true">MKTILASLLSSLCILSATTMLAAEPLFPQAPGMVSYTYRNEFEKDFEGTLDTIAALGITDMEFSNLFGKTAAEIRTLLDEREMKCSTLGVSYVDVQTKTEEVANHAKTLGASFVRVAWIPNRQPFTLELAEQTAREFNEIGRRLRTEFGLTFCYHNHGYEFVTHGEGTLFDVLMANTDPRDVFIELDILWVKFPGADPVAILQKYGPRIKLLHLKDLRQGIVGDMSGHTDVENDVALGDGQIDIPGVLAAAKKAGVEHYYIEDESPSINIQVPKTIAYLKSL</sequence>
<dbReference type="PANTHER" id="PTHR12110:SF41">
    <property type="entry name" value="INOSOSE DEHYDRATASE"/>
    <property type="match status" value="1"/>
</dbReference>
<dbReference type="OrthoDB" id="9798407at2"/>
<keyword evidence="1" id="KW-0732">Signal</keyword>
<protein>
    <submittedName>
        <fullName evidence="3">Inosose dehydratase</fullName>
        <ecNumber evidence="3">4.2.1.44</ecNumber>
    </submittedName>
</protein>
<dbReference type="RefSeq" id="WP_146526380.1">
    <property type="nucleotide sequence ID" value="NZ_SJPV01000003.1"/>
</dbReference>
<feature type="signal peptide" evidence="1">
    <location>
        <begin position="1"/>
        <end position="22"/>
    </location>
</feature>